<evidence type="ECO:0000313" key="7">
    <source>
        <dbReference type="EMBL" id="SHH33187.1"/>
    </source>
</evidence>
<dbReference type="STRING" id="1123380.SAMN02745199_0788"/>
<accession>A0A1M5S3M0</accession>
<name>A0A1M5S3M0_9BACT</name>
<dbReference type="PANTHER" id="PTHR42978">
    <property type="entry name" value="QUORUM-QUENCHING LACTONASE YTNP-RELATED-RELATED"/>
    <property type="match status" value="1"/>
</dbReference>
<organism evidence="7 8">
    <name type="scientific">Thermosipho atlanticus DSM 15807</name>
    <dbReference type="NCBI Taxonomy" id="1123380"/>
    <lineage>
        <taxon>Bacteria</taxon>
        <taxon>Thermotogati</taxon>
        <taxon>Thermotogota</taxon>
        <taxon>Thermotogae</taxon>
        <taxon>Thermotogales</taxon>
        <taxon>Fervidobacteriaceae</taxon>
        <taxon>Thermosipho</taxon>
    </lineage>
</organism>
<dbReference type="PANTHER" id="PTHR42978:SF2">
    <property type="entry name" value="102 KBASES UNSTABLE REGION: FROM 1 TO 119443"/>
    <property type="match status" value="1"/>
</dbReference>
<keyword evidence="5" id="KW-0862">Zinc</keyword>
<dbReference type="Pfam" id="PF00753">
    <property type="entry name" value="Lactamase_B"/>
    <property type="match status" value="1"/>
</dbReference>
<dbReference type="AlphaFoldDB" id="A0A1M5S3M0"/>
<dbReference type="RefSeq" id="WP_073072416.1">
    <property type="nucleotide sequence ID" value="NZ_FQXN01000002.1"/>
</dbReference>
<evidence type="ECO:0000256" key="3">
    <source>
        <dbReference type="ARBA" id="ARBA00022723"/>
    </source>
</evidence>
<proteinExistence type="inferred from homology"/>
<evidence type="ECO:0000256" key="4">
    <source>
        <dbReference type="ARBA" id="ARBA00022801"/>
    </source>
</evidence>
<dbReference type="InterPro" id="IPR036866">
    <property type="entry name" value="RibonucZ/Hydroxyglut_hydro"/>
</dbReference>
<feature type="domain" description="Metallo-beta-lactamase" evidence="6">
    <location>
        <begin position="22"/>
        <end position="199"/>
    </location>
</feature>
<evidence type="ECO:0000256" key="5">
    <source>
        <dbReference type="ARBA" id="ARBA00022833"/>
    </source>
</evidence>
<dbReference type="InterPro" id="IPR001279">
    <property type="entry name" value="Metallo-B-lactamas"/>
</dbReference>
<evidence type="ECO:0000256" key="2">
    <source>
        <dbReference type="ARBA" id="ARBA00007749"/>
    </source>
</evidence>
<dbReference type="InterPro" id="IPR051013">
    <property type="entry name" value="MBL_superfamily_lactonases"/>
</dbReference>
<dbReference type="GO" id="GO:0016787">
    <property type="term" value="F:hydrolase activity"/>
    <property type="evidence" value="ECO:0007669"/>
    <property type="project" value="UniProtKB-KW"/>
</dbReference>
<keyword evidence="8" id="KW-1185">Reference proteome</keyword>
<sequence length="209" mass="24376">MKLRILVEGGIISVPDRVKAPFSTITLLESSNRKILLEPGDYSTHSILEQNLKELGIAVDDITDIILTHFHLDHAYNSIFFPNATIYIHRNYLNKNYESFGMIVGKQYKFVKDSWKKVKTFDDGDVLFDKIKVYYTPWHAREHSSFVVETENLGKVFFPGDIVMTRVEFYDIMRVLRDDDCARFVREIASSCDYLIFTHDSYISLKKWG</sequence>
<reference evidence="8" key="1">
    <citation type="submission" date="2016-11" db="EMBL/GenBank/DDBJ databases">
        <authorList>
            <person name="Varghese N."/>
            <person name="Submissions S."/>
        </authorList>
    </citation>
    <scope>NUCLEOTIDE SEQUENCE [LARGE SCALE GENOMIC DNA]</scope>
    <source>
        <strain evidence="8">DSM 15807</strain>
    </source>
</reference>
<evidence type="ECO:0000256" key="1">
    <source>
        <dbReference type="ARBA" id="ARBA00001947"/>
    </source>
</evidence>
<gene>
    <name evidence="7" type="ORF">SAMN02745199_0788</name>
</gene>
<evidence type="ECO:0000259" key="6">
    <source>
        <dbReference type="SMART" id="SM00849"/>
    </source>
</evidence>
<dbReference type="EMBL" id="FQXN01000002">
    <property type="protein sequence ID" value="SHH33187.1"/>
    <property type="molecule type" value="Genomic_DNA"/>
</dbReference>
<dbReference type="SUPFAM" id="SSF56281">
    <property type="entry name" value="Metallo-hydrolase/oxidoreductase"/>
    <property type="match status" value="1"/>
</dbReference>
<keyword evidence="4" id="KW-0378">Hydrolase</keyword>
<dbReference type="OrthoDB" id="9761531at2"/>
<keyword evidence="3" id="KW-0479">Metal-binding</keyword>
<dbReference type="Gene3D" id="3.60.15.10">
    <property type="entry name" value="Ribonuclease Z/Hydroxyacylglutathione hydrolase-like"/>
    <property type="match status" value="1"/>
</dbReference>
<protein>
    <submittedName>
        <fullName evidence="7">Glyoxylase, beta-lactamase superfamily II</fullName>
    </submittedName>
</protein>
<dbReference type="SMART" id="SM00849">
    <property type="entry name" value="Lactamase_B"/>
    <property type="match status" value="1"/>
</dbReference>
<comment type="cofactor">
    <cofactor evidence="1">
        <name>Zn(2+)</name>
        <dbReference type="ChEBI" id="CHEBI:29105"/>
    </cofactor>
</comment>
<dbReference type="GO" id="GO:0046872">
    <property type="term" value="F:metal ion binding"/>
    <property type="evidence" value="ECO:0007669"/>
    <property type="project" value="UniProtKB-KW"/>
</dbReference>
<comment type="similarity">
    <text evidence="2">Belongs to the metallo-beta-lactamase superfamily.</text>
</comment>
<dbReference type="Proteomes" id="UP000242592">
    <property type="component" value="Unassembled WGS sequence"/>
</dbReference>
<evidence type="ECO:0000313" key="8">
    <source>
        <dbReference type="Proteomes" id="UP000242592"/>
    </source>
</evidence>